<organism evidence="3 4">
    <name type="scientific">Kribbella turkmenica</name>
    <dbReference type="NCBI Taxonomy" id="2530375"/>
    <lineage>
        <taxon>Bacteria</taxon>
        <taxon>Bacillati</taxon>
        <taxon>Actinomycetota</taxon>
        <taxon>Actinomycetes</taxon>
        <taxon>Propionibacteriales</taxon>
        <taxon>Kribbellaceae</taxon>
        <taxon>Kribbella</taxon>
    </lineage>
</organism>
<dbReference type="SUPFAM" id="SSF53474">
    <property type="entry name" value="alpha/beta-Hydrolases"/>
    <property type="match status" value="1"/>
</dbReference>
<dbReference type="InterPro" id="IPR029058">
    <property type="entry name" value="AB_hydrolase_fold"/>
</dbReference>
<dbReference type="PANTHER" id="PTHR43433:SF5">
    <property type="entry name" value="AB HYDROLASE-1 DOMAIN-CONTAINING PROTEIN"/>
    <property type="match status" value="1"/>
</dbReference>
<evidence type="ECO:0000313" key="3">
    <source>
        <dbReference type="EMBL" id="TDD15618.1"/>
    </source>
</evidence>
<feature type="domain" description="AB hydrolase-1" evidence="2">
    <location>
        <begin position="16"/>
        <end position="237"/>
    </location>
</feature>
<dbReference type="PRINTS" id="PR00111">
    <property type="entry name" value="ABHYDROLASE"/>
</dbReference>
<comment type="caution">
    <text evidence="3">The sequence shown here is derived from an EMBL/GenBank/DDBJ whole genome shotgun (WGS) entry which is preliminary data.</text>
</comment>
<protein>
    <submittedName>
        <fullName evidence="3">Alpha/beta fold hydrolase</fullName>
    </submittedName>
</protein>
<accession>A0A4R4WA18</accession>
<sequence length="271" mass="28543">MSTLAATVDGPPDAPSLVLGPSLGTGTGLFDVQVASLAAKYRIIRFDLPGHGRSPTWEGPFLLEDLATAVLRMLDQLGVDRFHYAGVSLGGAIGQQLAVSSARLDSLTLMATAGRFPAPESWPARAELVLTSGTEALVPSRYGTWFTQEYADANPAEAERLIAMLRSTSPVGYAACCEAIAAFDLRDRLGTITVPTLVIAGQDDPATPPDTVRALADAIPPASFVAAAGAHLINIEAASAVTRLLDRQLARADSLTDQRRTSPALTPRHHH</sequence>
<dbReference type="InterPro" id="IPR050471">
    <property type="entry name" value="AB_hydrolase"/>
</dbReference>
<feature type="region of interest" description="Disordered" evidence="1">
    <location>
        <begin position="252"/>
        <end position="271"/>
    </location>
</feature>
<dbReference type="Pfam" id="PF00561">
    <property type="entry name" value="Abhydrolase_1"/>
    <property type="match status" value="1"/>
</dbReference>
<dbReference type="GO" id="GO:0016787">
    <property type="term" value="F:hydrolase activity"/>
    <property type="evidence" value="ECO:0007669"/>
    <property type="project" value="UniProtKB-KW"/>
</dbReference>
<evidence type="ECO:0000313" key="4">
    <source>
        <dbReference type="Proteomes" id="UP000295172"/>
    </source>
</evidence>
<dbReference type="EMBL" id="SMKR01000197">
    <property type="protein sequence ID" value="TDD15618.1"/>
    <property type="molecule type" value="Genomic_DNA"/>
</dbReference>
<dbReference type="AlphaFoldDB" id="A0A4R4WA18"/>
<dbReference type="OrthoDB" id="9802489at2"/>
<dbReference type="InterPro" id="IPR000073">
    <property type="entry name" value="AB_hydrolase_1"/>
</dbReference>
<keyword evidence="4" id="KW-1185">Reference proteome</keyword>
<evidence type="ECO:0000259" key="2">
    <source>
        <dbReference type="Pfam" id="PF00561"/>
    </source>
</evidence>
<reference evidence="3 4" key="1">
    <citation type="submission" date="2019-02" db="EMBL/GenBank/DDBJ databases">
        <title>Draft genome sequences of novel Actinobacteria.</title>
        <authorList>
            <person name="Sahin N."/>
            <person name="Ay H."/>
            <person name="Saygin H."/>
        </authorList>
    </citation>
    <scope>NUCLEOTIDE SEQUENCE [LARGE SCALE GENOMIC DNA]</scope>
    <source>
        <strain evidence="3 4">16K104</strain>
    </source>
</reference>
<proteinExistence type="predicted"/>
<dbReference type="RefSeq" id="WP_132326641.1">
    <property type="nucleotide sequence ID" value="NZ_SMKR01000197.1"/>
</dbReference>
<dbReference type="Proteomes" id="UP000295172">
    <property type="component" value="Unassembled WGS sequence"/>
</dbReference>
<gene>
    <name evidence="3" type="ORF">E1218_31220</name>
</gene>
<evidence type="ECO:0000256" key="1">
    <source>
        <dbReference type="SAM" id="MobiDB-lite"/>
    </source>
</evidence>
<keyword evidence="3" id="KW-0378">Hydrolase</keyword>
<name>A0A4R4WA18_9ACTN</name>
<dbReference type="Gene3D" id="3.40.50.1820">
    <property type="entry name" value="alpha/beta hydrolase"/>
    <property type="match status" value="1"/>
</dbReference>
<dbReference type="PANTHER" id="PTHR43433">
    <property type="entry name" value="HYDROLASE, ALPHA/BETA FOLD FAMILY PROTEIN"/>
    <property type="match status" value="1"/>
</dbReference>